<dbReference type="EMBL" id="CAJHIT010000001">
    <property type="protein sequence ID" value="CAD6499210.1"/>
    <property type="molecule type" value="Genomic_DNA"/>
</dbReference>
<reference evidence="1" key="1">
    <citation type="submission" date="2020-10" db="EMBL/GenBank/DDBJ databases">
        <authorList>
            <person name="Muller C M."/>
        </authorList>
    </citation>
    <scope>NUCLEOTIDE SEQUENCE</scope>
    <source>
        <strain evidence="1">THUN-12</strain>
    </source>
</reference>
<name>A0A9W4CV27_BLUGR</name>
<evidence type="ECO:0000313" key="2">
    <source>
        <dbReference type="Proteomes" id="UP000683417"/>
    </source>
</evidence>
<protein>
    <submittedName>
        <fullName evidence="1">BgTH12-04862</fullName>
    </submittedName>
</protein>
<evidence type="ECO:0000313" key="1">
    <source>
        <dbReference type="EMBL" id="CAD6499210.1"/>
    </source>
</evidence>
<organism evidence="1 2">
    <name type="scientific">Blumeria graminis f. sp. triticale</name>
    <dbReference type="NCBI Taxonomy" id="1689686"/>
    <lineage>
        <taxon>Eukaryota</taxon>
        <taxon>Fungi</taxon>
        <taxon>Dikarya</taxon>
        <taxon>Ascomycota</taxon>
        <taxon>Pezizomycotina</taxon>
        <taxon>Leotiomycetes</taxon>
        <taxon>Erysiphales</taxon>
        <taxon>Erysiphaceae</taxon>
        <taxon>Blumeria</taxon>
    </lineage>
</organism>
<sequence>MTANSVISFTSVVT</sequence>
<dbReference type="Proteomes" id="UP000683417">
    <property type="component" value="Unassembled WGS sequence"/>
</dbReference>
<gene>
    <name evidence="1" type="ORF">BGTH12_LOCUS568</name>
</gene>
<proteinExistence type="predicted"/>
<accession>A0A9W4CV27</accession>
<comment type="caution">
    <text evidence="1">The sequence shown here is derived from an EMBL/GenBank/DDBJ whole genome shotgun (WGS) entry which is preliminary data.</text>
</comment>